<dbReference type="InterPro" id="IPR015648">
    <property type="entry name" value="Transcrpt_fac_DP"/>
</dbReference>
<evidence type="ECO:0000256" key="2">
    <source>
        <dbReference type="ARBA" id="ARBA00004496"/>
    </source>
</evidence>
<evidence type="ECO:0000256" key="7">
    <source>
        <dbReference type="ARBA" id="ARBA00023125"/>
    </source>
</evidence>
<dbReference type="SUPFAM" id="SSF46785">
    <property type="entry name" value="Winged helix' DNA-binding domain"/>
    <property type="match status" value="1"/>
</dbReference>
<dbReference type="InterPro" id="IPR003316">
    <property type="entry name" value="E2F_WHTH_DNA-bd_dom"/>
</dbReference>
<reference evidence="16" key="4">
    <citation type="submission" date="2017-07" db="EMBL/GenBank/DDBJ databases">
        <title>WGS assembly of Chlamydomonas reinhardtii.</title>
        <authorList>
            <consortium name="Chlamydomonas Annotation Team"/>
            <consortium name="JGI Annotation Team"/>
            <person name="Merchant S.S."/>
            <person name="Prochnik S.E."/>
            <person name="Vallon O."/>
            <person name="Harris E.H."/>
            <person name="Karpowicz S.J."/>
            <person name="Witman G.B."/>
            <person name="Terry A."/>
            <person name="Salamov A."/>
            <person name="Fritz-Laylin L.K."/>
            <person name="Marechal-Drouard L."/>
            <person name="Marshall W.F."/>
            <person name="Qu L.H."/>
            <person name="Nelson D.R."/>
            <person name="Sanderfoot A.A."/>
            <person name="Spalding M.H."/>
            <person name="Kapitonov V.V."/>
            <person name="Ren Q."/>
            <person name="Ferris P."/>
            <person name="Lindquist E."/>
            <person name="Shapiro H."/>
            <person name="Lucas S.M."/>
            <person name="Grimwood J."/>
            <person name="Schmutz J."/>
            <person name="Grigoriev I.V."/>
            <person name="Rokhsar D.S."/>
        </authorList>
    </citation>
    <scope>NUCLEOTIDE SEQUENCE</scope>
    <source>
        <strain evidence="16">CC-503 cw92 mt+</strain>
    </source>
</reference>
<dbReference type="PANTHER" id="PTHR12548:SF9">
    <property type="entry name" value="TRANSCRIPTION FACTOR DP"/>
    <property type="match status" value="1"/>
</dbReference>
<reference evidence="15" key="3">
    <citation type="submission" date="2007-12" db="EMBL/GenBank/DDBJ databases">
        <authorList>
            <person name="Bisova K."/>
            <person name="Krylov D.M."/>
            <person name="Umen J.G."/>
        </authorList>
    </citation>
    <scope>NUCLEOTIDE SEQUENCE</scope>
</reference>
<dbReference type="AlphaFoldDB" id="Q1ZZK3"/>
<accession>Q1ZZK3</accession>
<dbReference type="FunFam" id="1.10.10.10:FF:000187">
    <property type="entry name" value="Transcription factor-like protein DPB"/>
    <property type="match status" value="1"/>
</dbReference>
<dbReference type="GO" id="GO:0006357">
    <property type="term" value="P:regulation of transcription by RNA polymerase II"/>
    <property type="evidence" value="ECO:0000318"/>
    <property type="project" value="GO_Central"/>
</dbReference>
<keyword evidence="5 11" id="KW-0805">Transcription regulation</keyword>
<accession>A8I7C9</accession>
<evidence type="ECO:0000256" key="8">
    <source>
        <dbReference type="ARBA" id="ARBA00023163"/>
    </source>
</evidence>
<feature type="compositionally biased region" description="Gly residues" evidence="12">
    <location>
        <begin position="489"/>
        <end position="499"/>
    </location>
</feature>
<feature type="domain" description="Transcription factor DP C-terminal" evidence="13">
    <location>
        <begin position="238"/>
        <end position="390"/>
    </location>
</feature>
<sequence>MDGPQVKLEPGAVAPRTGTELDNGAFAQELQDLGLLDFAQDCDFSRFAAGTGGLPPSARHPSGLAGPVVGHNNPPPQPTNTLEIQQCQQTNQATDLATTRALQVLASTRLQLNALQQASYTPRPTGSAATDGSGSKRRKTSRGADASGSRGGSKGLRHFSMKVCEKVEAKGRTTYNEVADELVGEMSKMEAMNKNGQYDEKNIRRRVYDAINVLMAMDIIQKEKKEILWRGFPRLSCNSADRVKAERDAKIKEVEQKQLYLQDMVEQQKALKKLLERSAARQSNGANTSETKLFLPFILVQAKPDATVEVKISDDMMDVQFDFYHSPFQIHDDSHVLKKMAEHQGRQPPPPLPNQPPTAGALAGGLPPQFPPGLGVPPFLPPPLTNGALHGNLLGGMHSPMADHAHLAQLAQAHGNPLTFGFAPPLYTHPSGQHNHHQHHHHHHPQQQQLQQPHQLMQQGGDSGLGGVSRPSGSQGGAPGAAGTVAGQQGAGGGAGPGAAGPAQLLQALQAQQGPQQGRRSSGGAPGAPGGMGPGGMPPLPGLAGLPAAAAPAGPSAALGPAGGSGQLLAPQLSGQMSGSLPLPPVLAPPPSLGVLPLLPHAPPLNAGALQLPPGLASALAAPPPLTLQPGPQGPSQQASAFPLMA</sequence>
<dbReference type="Gene3D" id="1.10.10.10">
    <property type="entry name" value="Winged helix-like DNA-binding domain superfamily/Winged helix DNA-binding domain"/>
    <property type="match status" value="1"/>
</dbReference>
<dbReference type="GO" id="GO:0005737">
    <property type="term" value="C:cytoplasm"/>
    <property type="evidence" value="ECO:0007669"/>
    <property type="project" value="UniProtKB-SubCell"/>
</dbReference>
<dbReference type="SMART" id="SM01372">
    <property type="entry name" value="E2F_TDP"/>
    <property type="match status" value="1"/>
</dbReference>
<dbReference type="GO" id="GO:0003677">
    <property type="term" value="F:DNA binding"/>
    <property type="evidence" value="ECO:0007669"/>
    <property type="project" value="UniProtKB-KW"/>
</dbReference>
<feature type="compositionally biased region" description="Low complexity" evidence="12">
    <location>
        <begin position="500"/>
        <end position="518"/>
    </location>
</feature>
<feature type="compositionally biased region" description="Pro residues" evidence="12">
    <location>
        <begin position="347"/>
        <end position="356"/>
    </location>
</feature>
<dbReference type="GO" id="GO:0005634">
    <property type="term" value="C:nucleus"/>
    <property type="evidence" value="ECO:0000318"/>
    <property type="project" value="GO_Central"/>
</dbReference>
<keyword evidence="7 11" id="KW-0238">DNA-binding</keyword>
<dbReference type="PANTHER" id="PTHR12548">
    <property type="entry name" value="TRANSCRIPTION FACTOR DP"/>
    <property type="match status" value="1"/>
</dbReference>
<evidence type="ECO:0000256" key="1">
    <source>
        <dbReference type="ARBA" id="ARBA00004123"/>
    </source>
</evidence>
<dbReference type="PaxDb" id="3055-EDP07121"/>
<feature type="domain" description="E2F/DP family winged-helix DNA-binding" evidence="14">
    <location>
        <begin position="151"/>
        <end position="231"/>
    </location>
</feature>
<feature type="region of interest" description="Disordered" evidence="12">
    <location>
        <begin position="421"/>
        <end position="563"/>
    </location>
</feature>
<dbReference type="InterPro" id="IPR014889">
    <property type="entry name" value="Transc_factor_DP_C"/>
</dbReference>
<dbReference type="EMBL" id="DQ417491">
    <property type="protein sequence ID" value="ABD77591.2"/>
    <property type="molecule type" value="mRNA"/>
</dbReference>
<dbReference type="Gene3D" id="1.20.140.80">
    <property type="entry name" value="Transcription factor DP"/>
    <property type="match status" value="1"/>
</dbReference>
<dbReference type="Proteomes" id="UP000006906">
    <property type="component" value="Chromosome 7"/>
</dbReference>
<feature type="compositionally biased region" description="Gly residues" evidence="12">
    <location>
        <begin position="524"/>
        <end position="535"/>
    </location>
</feature>
<dbReference type="SMART" id="SM01138">
    <property type="entry name" value="DP"/>
    <property type="match status" value="1"/>
</dbReference>
<evidence type="ECO:0000256" key="11">
    <source>
        <dbReference type="RuleBase" id="RU003796"/>
    </source>
</evidence>
<organism evidence="15">
    <name type="scientific">Chlamydomonas reinhardtii</name>
    <name type="common">Chlamydomonas smithii</name>
    <dbReference type="NCBI Taxonomy" id="3055"/>
    <lineage>
        <taxon>Eukaryota</taxon>
        <taxon>Viridiplantae</taxon>
        <taxon>Chlorophyta</taxon>
        <taxon>core chlorophytes</taxon>
        <taxon>Chlorophyceae</taxon>
        <taxon>CS clade</taxon>
        <taxon>Chlamydomonadales</taxon>
        <taxon>Chlamydomonadaceae</taxon>
        <taxon>Chlamydomonas</taxon>
    </lineage>
</organism>
<dbReference type="GO" id="GO:0070176">
    <property type="term" value="C:DRM complex"/>
    <property type="evidence" value="ECO:0007669"/>
    <property type="project" value="UniProtKB-ARBA"/>
</dbReference>
<dbReference type="HOGENOM" id="CLU_424153_0_0_1"/>
<evidence type="ECO:0000259" key="13">
    <source>
        <dbReference type="SMART" id="SM01138"/>
    </source>
</evidence>
<feature type="compositionally biased region" description="Pro residues" evidence="12">
    <location>
        <begin position="368"/>
        <end position="379"/>
    </location>
</feature>
<feature type="compositionally biased region" description="Low complexity" evidence="12">
    <location>
        <begin position="542"/>
        <end position="560"/>
    </location>
</feature>
<reference evidence="16 17" key="2">
    <citation type="journal article" date="2007" name="Science">
        <title>The Chlamydomonas genome reveals the evolution of key animal and plant functions.</title>
        <authorList>
            <person name="Merchant S.S."/>
            <person name="Prochnik S.E."/>
            <person name="Vallon O."/>
            <person name="Harris E.H."/>
            <person name="Karpowicz S.J."/>
            <person name="Witman G.B."/>
            <person name="Terry A."/>
            <person name="Salamov A."/>
            <person name="Fritz-Laylin L.K."/>
            <person name="Marechal-Drouard L."/>
            <person name="Marshall W.F."/>
            <person name="Qu L.H."/>
            <person name="Nelson D.R."/>
            <person name="Sanderfoot A.A."/>
            <person name="Spalding M.H."/>
            <person name="Kapitonov V.V."/>
            <person name="Ren Q."/>
            <person name="Ferris P."/>
            <person name="Lindquist E."/>
            <person name="Shapiro H."/>
            <person name="Lucas S.M."/>
            <person name="Grimwood J."/>
            <person name="Schmutz J."/>
            <person name="Cardol P."/>
            <person name="Cerutti H."/>
            <person name="Chanfreau G."/>
            <person name="Chen C.L."/>
            <person name="Cognat V."/>
            <person name="Croft M.T."/>
            <person name="Dent R."/>
            <person name="Dutcher S."/>
            <person name="Fernandez E."/>
            <person name="Fukuzawa H."/>
            <person name="Gonzalez-Ballester D."/>
            <person name="Gonzalez-Halphen D."/>
            <person name="Hallmann A."/>
            <person name="Hanikenne M."/>
            <person name="Hippler M."/>
            <person name="Inwood W."/>
            <person name="Jabbari K."/>
            <person name="Kalanon M."/>
            <person name="Kuras R."/>
            <person name="Lefebvre P.A."/>
            <person name="Lemaire S.D."/>
            <person name="Lobanov A.V."/>
            <person name="Lohr M."/>
            <person name="Manuell A."/>
            <person name="Meier I."/>
            <person name="Mets L."/>
            <person name="Mittag M."/>
            <person name="Mittelmeier T."/>
            <person name="Moroney J.V."/>
            <person name="Moseley J."/>
            <person name="Napoli C."/>
            <person name="Nedelcu A.M."/>
            <person name="Niyogi K."/>
            <person name="Novoselov S.V."/>
            <person name="Paulsen I.T."/>
            <person name="Pazour G."/>
            <person name="Purton S."/>
            <person name="Ral J.P."/>
            <person name="Riano-Pachon D.M."/>
            <person name="Riekhof W."/>
            <person name="Rymarquis L."/>
            <person name="Schroda M."/>
            <person name="Stern D."/>
            <person name="Umen J."/>
            <person name="Willows R."/>
            <person name="Wilson N."/>
            <person name="Zimmer S.L."/>
            <person name="Allmer J."/>
            <person name="Balk J."/>
            <person name="Bisova K."/>
            <person name="Chen C.J."/>
            <person name="Elias M."/>
            <person name="Gendler K."/>
            <person name="Hauser C."/>
            <person name="Lamb M.R."/>
            <person name="Ledford H."/>
            <person name="Long J.C."/>
            <person name="Minagawa J."/>
            <person name="Page M.D."/>
            <person name="Pan J."/>
            <person name="Pootakham W."/>
            <person name="Roje S."/>
            <person name="Rose A."/>
            <person name="Stahlberg E."/>
            <person name="Terauchi A.M."/>
            <person name="Yang P."/>
            <person name="Ball S."/>
            <person name="Bowler C."/>
            <person name="Dieckmann C.L."/>
            <person name="Gladyshev V.N."/>
            <person name="Green P."/>
            <person name="Jorgensen R."/>
            <person name="Mayfield S."/>
            <person name="Mueller-Roeber B."/>
            <person name="Rajamani S."/>
            <person name="Sayre R.T."/>
            <person name="Brokstein P."/>
            <person name="Dubchak I."/>
            <person name="Goodstein D."/>
            <person name="Hornick L."/>
            <person name="Huang Y.W."/>
            <person name="Jhaveri J."/>
            <person name="Luo Y."/>
            <person name="Martinez D."/>
            <person name="Ngau W.C."/>
            <person name="Otillar B."/>
            <person name="Poliakov A."/>
            <person name="Porter A."/>
            <person name="Szajkowski L."/>
            <person name="Werner G."/>
            <person name="Zhou K."/>
            <person name="Grigoriev I.V."/>
            <person name="Rokhsar D.S."/>
            <person name="Grossman A.R."/>
        </authorList>
    </citation>
    <scope>NUCLEOTIDE SEQUENCE [LARGE SCALE GENOMIC DNA]</scope>
    <source>
        <strain evidence="17">CC-503</strain>
        <strain evidence="16">CC-503 cw92 mt+</strain>
    </source>
</reference>
<dbReference type="eggNOG" id="KOG2829">
    <property type="taxonomic scope" value="Eukaryota"/>
</dbReference>
<feature type="region of interest" description="Disordered" evidence="12">
    <location>
        <begin position="116"/>
        <end position="156"/>
    </location>
</feature>
<keyword evidence="4" id="KW-0963">Cytoplasm</keyword>
<dbReference type="CDD" id="cd14458">
    <property type="entry name" value="DP_DD"/>
    <property type="match status" value="1"/>
</dbReference>
<proteinExistence type="evidence at transcript level"/>
<keyword evidence="17" id="KW-1185">Reference proteome</keyword>
<evidence type="ECO:0000313" key="16">
    <source>
        <dbReference type="EMBL" id="PNW80567.1"/>
    </source>
</evidence>
<evidence type="ECO:0000256" key="3">
    <source>
        <dbReference type="ARBA" id="ARBA00010940"/>
    </source>
</evidence>
<comment type="similarity">
    <text evidence="3 11">Belongs to the E2F/DP family.</text>
</comment>
<feature type="compositionally biased region" description="Low complexity" evidence="12">
    <location>
        <begin position="446"/>
        <end position="459"/>
    </location>
</feature>
<dbReference type="InterPro" id="IPR038168">
    <property type="entry name" value="TF_DP_C_sf"/>
</dbReference>
<keyword evidence="6" id="KW-0175">Coiled coil</keyword>
<protein>
    <submittedName>
        <fullName evidence="15">DP1</fullName>
    </submittedName>
</protein>
<dbReference type="SUPFAM" id="SSF144074">
    <property type="entry name" value="E2F-DP heterodimerization region"/>
    <property type="match status" value="1"/>
</dbReference>
<feature type="compositionally biased region" description="Low complexity" evidence="12">
    <location>
        <begin position="628"/>
        <end position="646"/>
    </location>
</feature>
<dbReference type="GeneID" id="5726416"/>
<keyword evidence="10" id="KW-0131">Cell cycle</keyword>
<evidence type="ECO:0000256" key="6">
    <source>
        <dbReference type="ARBA" id="ARBA00023054"/>
    </source>
</evidence>
<feature type="compositionally biased region" description="Basic residues" evidence="12">
    <location>
        <begin position="434"/>
        <end position="445"/>
    </location>
</feature>
<feature type="compositionally biased region" description="Low complexity" evidence="12">
    <location>
        <begin position="357"/>
        <end position="367"/>
    </location>
</feature>
<evidence type="ECO:0000313" key="15">
    <source>
        <dbReference type="EMBL" id="ABD77591.2"/>
    </source>
</evidence>
<dbReference type="Pfam" id="PF08781">
    <property type="entry name" value="DP"/>
    <property type="match status" value="1"/>
</dbReference>
<keyword evidence="8 11" id="KW-0804">Transcription</keyword>
<dbReference type="InterPro" id="IPR037241">
    <property type="entry name" value="E2F-DP_heterodim"/>
</dbReference>
<dbReference type="RefSeq" id="XP_001700867.1">
    <property type="nucleotide sequence ID" value="XM_001700815.2"/>
</dbReference>
<dbReference type="GO" id="GO:0051726">
    <property type="term" value="P:regulation of cell cycle"/>
    <property type="evidence" value="ECO:0007669"/>
    <property type="project" value="InterPro"/>
</dbReference>
<keyword evidence="9 11" id="KW-0539">Nucleus</keyword>
<reference evidence="15" key="1">
    <citation type="journal article" date="2005" name="Plant Physiol.">
        <title>Genome-wide annotation and expression profiling of cell cycle regulatory genes in Chlamydomonas reinhardtii.</title>
        <authorList>
            <person name="Bisova K."/>
            <person name="Krylov D.M."/>
            <person name="Umen J.G."/>
        </authorList>
    </citation>
    <scope>NUCLEOTIDE SEQUENCE</scope>
</reference>
<dbReference type="OrthoDB" id="552115at2759"/>
<evidence type="ECO:0000256" key="5">
    <source>
        <dbReference type="ARBA" id="ARBA00023015"/>
    </source>
</evidence>
<feature type="region of interest" description="Disordered" evidence="12">
    <location>
        <begin position="53"/>
        <end position="81"/>
    </location>
</feature>
<dbReference type="Pfam" id="PF02319">
    <property type="entry name" value="WHD_E2F_TDP"/>
    <property type="match status" value="1"/>
</dbReference>
<dbReference type="GO" id="GO:0000981">
    <property type="term" value="F:DNA-binding transcription factor activity, RNA polymerase II-specific"/>
    <property type="evidence" value="ECO:0000318"/>
    <property type="project" value="GO_Central"/>
</dbReference>
<comment type="subcellular location">
    <subcellularLocation>
        <location evidence="2">Cytoplasm</location>
    </subcellularLocation>
    <subcellularLocation>
        <location evidence="1 11">Nucleus</location>
    </subcellularLocation>
</comment>
<evidence type="ECO:0000256" key="9">
    <source>
        <dbReference type="ARBA" id="ARBA00023242"/>
    </source>
</evidence>
<dbReference type="Gramene" id="PNW80567">
    <property type="protein sequence ID" value="PNW80567"/>
    <property type="gene ID" value="CHLRE_07g323000v5"/>
</dbReference>
<evidence type="ECO:0000313" key="17">
    <source>
        <dbReference type="Proteomes" id="UP000006906"/>
    </source>
</evidence>
<dbReference type="EMBL" id="CM008968">
    <property type="protein sequence ID" value="PNW80567.1"/>
    <property type="molecule type" value="Genomic_DNA"/>
</dbReference>
<feature type="region of interest" description="Disordered" evidence="12">
    <location>
        <begin position="621"/>
        <end position="646"/>
    </location>
</feature>
<dbReference type="KEGG" id="cre:CHLRE_07g323000v5"/>
<gene>
    <name evidence="16" type="ORF">CHLRE_07g323000v5</name>
</gene>
<feature type="region of interest" description="Disordered" evidence="12">
    <location>
        <begin position="1"/>
        <end position="20"/>
    </location>
</feature>
<evidence type="ECO:0000256" key="4">
    <source>
        <dbReference type="ARBA" id="ARBA00022490"/>
    </source>
</evidence>
<evidence type="ECO:0000256" key="10">
    <source>
        <dbReference type="ARBA" id="ARBA00023306"/>
    </source>
</evidence>
<evidence type="ECO:0000256" key="12">
    <source>
        <dbReference type="SAM" id="MobiDB-lite"/>
    </source>
</evidence>
<feature type="compositionally biased region" description="Polar residues" evidence="12">
    <location>
        <begin position="116"/>
        <end position="133"/>
    </location>
</feature>
<dbReference type="InterPro" id="IPR036388">
    <property type="entry name" value="WH-like_DNA-bd_sf"/>
</dbReference>
<dbReference type="InterPro" id="IPR036390">
    <property type="entry name" value="WH_DNA-bd_sf"/>
</dbReference>
<feature type="region of interest" description="Disordered" evidence="12">
    <location>
        <begin position="340"/>
        <end position="379"/>
    </location>
</feature>
<name>Q1ZZK3_CHLRE</name>
<dbReference type="STRING" id="3055.Q1ZZK3"/>
<evidence type="ECO:0000259" key="14">
    <source>
        <dbReference type="SMART" id="SM01372"/>
    </source>
</evidence>